<name>K1SC69_9ZZZZ</name>
<dbReference type="EMBL" id="AJWZ01006932">
    <property type="protein sequence ID" value="EKC58362.1"/>
    <property type="molecule type" value="Genomic_DNA"/>
</dbReference>
<dbReference type="Pfam" id="PF00497">
    <property type="entry name" value="SBP_bac_3"/>
    <property type="match status" value="1"/>
</dbReference>
<sequence length="47" mass="5327">MEGTWAPWTYHDEDDNLVGYDVEVAQQIAEKLGVKATFVEGEWDGLL</sequence>
<comment type="caution">
    <text evidence="3">The sequence shown here is derived from an EMBL/GenBank/DDBJ whole genome shotgun (WGS) entry which is preliminary data.</text>
</comment>
<dbReference type="InterPro" id="IPR018313">
    <property type="entry name" value="SBP_3_CS"/>
</dbReference>
<keyword evidence="1" id="KW-0732">Signal</keyword>
<dbReference type="AlphaFoldDB" id="K1SC69"/>
<dbReference type="SUPFAM" id="SSF53850">
    <property type="entry name" value="Periplasmic binding protein-like II"/>
    <property type="match status" value="1"/>
</dbReference>
<dbReference type="InterPro" id="IPR001638">
    <property type="entry name" value="Solute-binding_3/MltF_N"/>
</dbReference>
<protein>
    <submittedName>
        <fullName evidence="3">Amino acid ABC transporter, substrate-binding protein</fullName>
    </submittedName>
</protein>
<evidence type="ECO:0000256" key="1">
    <source>
        <dbReference type="ARBA" id="ARBA00022729"/>
    </source>
</evidence>
<proteinExistence type="predicted"/>
<feature type="domain" description="Solute-binding protein family 3/N-terminal" evidence="2">
    <location>
        <begin position="2"/>
        <end position="47"/>
    </location>
</feature>
<evidence type="ECO:0000313" key="3">
    <source>
        <dbReference type="EMBL" id="EKC58362.1"/>
    </source>
</evidence>
<evidence type="ECO:0000259" key="2">
    <source>
        <dbReference type="Pfam" id="PF00497"/>
    </source>
</evidence>
<feature type="non-terminal residue" evidence="3">
    <location>
        <position position="47"/>
    </location>
</feature>
<reference evidence="3" key="1">
    <citation type="journal article" date="2013" name="Environ. Microbiol.">
        <title>Microbiota from the distal guts of lean and obese adolescents exhibit partial functional redundancy besides clear differences in community structure.</title>
        <authorList>
            <person name="Ferrer M."/>
            <person name="Ruiz A."/>
            <person name="Lanza F."/>
            <person name="Haange S.B."/>
            <person name="Oberbach A."/>
            <person name="Till H."/>
            <person name="Bargiela R."/>
            <person name="Campoy C."/>
            <person name="Segura M.T."/>
            <person name="Richter M."/>
            <person name="von Bergen M."/>
            <person name="Seifert J."/>
            <person name="Suarez A."/>
        </authorList>
    </citation>
    <scope>NUCLEOTIDE SEQUENCE</scope>
</reference>
<organism evidence="3">
    <name type="scientific">human gut metagenome</name>
    <dbReference type="NCBI Taxonomy" id="408170"/>
    <lineage>
        <taxon>unclassified sequences</taxon>
        <taxon>metagenomes</taxon>
        <taxon>organismal metagenomes</taxon>
    </lineage>
</organism>
<accession>K1SC69</accession>
<dbReference type="Gene3D" id="3.40.190.10">
    <property type="entry name" value="Periplasmic binding protein-like II"/>
    <property type="match status" value="1"/>
</dbReference>
<gene>
    <name evidence="3" type="ORF">OBE_10048</name>
</gene>
<dbReference type="PROSITE" id="PS01039">
    <property type="entry name" value="SBP_BACTERIAL_3"/>
    <property type="match status" value="1"/>
</dbReference>